<evidence type="ECO:0000313" key="3">
    <source>
        <dbReference type="Proteomes" id="UP000309667"/>
    </source>
</evidence>
<protein>
    <recommendedName>
        <fullName evidence="1">PIN like domain-containing protein</fullName>
    </recommendedName>
</protein>
<accession>A0ABY2R0M4</accession>
<evidence type="ECO:0000313" key="2">
    <source>
        <dbReference type="EMBL" id="THV16729.1"/>
    </source>
</evidence>
<dbReference type="EMBL" id="STGT01000001">
    <property type="protein sequence ID" value="THV16729.1"/>
    <property type="molecule type" value="Genomic_DNA"/>
</dbReference>
<dbReference type="Proteomes" id="UP000309667">
    <property type="component" value="Unassembled WGS sequence"/>
</dbReference>
<sequence length="268" mass="29324">MADGSTPQSSIAQLLQTLNRQREIPALQCLALAIKGASANLELASSAIVLDANVFLRIPSHRKSSDIMDYLVGLHEKPVVVPGQVIQEFWNNQLSAIDTIFKSVSKKHTEMSREIDRYKQSGVSGIDSVASALDYFKETNEHIFEPELVSKTSAFLERLVEKALVPYAPRSTLVEVAADRKKAKTPPGFKDEGSGDFLVWADLLFGLLDAKAAGASFDNVILLSHDAKPDWSRGKIAHPVLTAEVRALLDAHFEIWTLDQFAEAIGAA</sequence>
<gene>
    <name evidence="2" type="ORF">E9677_01620</name>
</gene>
<dbReference type="Pfam" id="PF18476">
    <property type="entry name" value="PIN_8"/>
    <property type="match status" value="1"/>
</dbReference>
<reference evidence="2 3" key="1">
    <citation type="submission" date="2019-04" db="EMBL/GenBank/DDBJ databases">
        <title>Genome sequence of strain 7209-2.</title>
        <authorList>
            <person name="Gao J."/>
            <person name="Sun J."/>
        </authorList>
    </citation>
    <scope>NUCLEOTIDE SEQUENCE [LARGE SCALE GENOMIC DNA]</scope>
    <source>
        <strain evidence="2 3">7209-2</strain>
    </source>
</reference>
<keyword evidence="3" id="KW-1185">Reference proteome</keyword>
<dbReference type="RefSeq" id="WP_136556353.1">
    <property type="nucleotide sequence ID" value="NZ_STGT01000001.1"/>
</dbReference>
<proteinExistence type="predicted"/>
<name>A0ABY2R0M4_9HYPH</name>
<comment type="caution">
    <text evidence="2">The sequence shown here is derived from an EMBL/GenBank/DDBJ whole genome shotgun (WGS) entry which is preliminary data.</text>
</comment>
<feature type="domain" description="PIN like" evidence="1">
    <location>
        <begin position="113"/>
        <end position="233"/>
    </location>
</feature>
<dbReference type="InterPro" id="IPR041578">
    <property type="entry name" value="PIN_8"/>
</dbReference>
<evidence type="ECO:0000259" key="1">
    <source>
        <dbReference type="Pfam" id="PF18476"/>
    </source>
</evidence>
<organism evidence="2 3">
    <name type="scientific">Rhizobium rhizophilum</name>
    <dbReference type="NCBI Taxonomy" id="1850373"/>
    <lineage>
        <taxon>Bacteria</taxon>
        <taxon>Pseudomonadati</taxon>
        <taxon>Pseudomonadota</taxon>
        <taxon>Alphaproteobacteria</taxon>
        <taxon>Hyphomicrobiales</taxon>
        <taxon>Rhizobiaceae</taxon>
        <taxon>Rhizobium/Agrobacterium group</taxon>
        <taxon>Rhizobium</taxon>
    </lineage>
</organism>